<comment type="similarity">
    <text evidence="1">Belongs to the oxygen-dependent FAD-linked oxidoreductase family.</text>
</comment>
<dbReference type="AlphaFoldDB" id="A0A168FCB1"/>
<gene>
    <name evidence="7" type="ORF">AAL_02287</name>
</gene>
<dbReference type="GO" id="GO:0019287">
    <property type="term" value="P:isopentenyl diphosphate biosynthetic process, mevalonate pathway"/>
    <property type="evidence" value="ECO:0007669"/>
    <property type="project" value="UniProtKB-UniPathway"/>
</dbReference>
<name>A0A168FCB1_9HYPO</name>
<dbReference type="GO" id="GO:0006695">
    <property type="term" value="P:cholesterol biosynthetic process"/>
    <property type="evidence" value="ECO:0007669"/>
    <property type="project" value="InterPro"/>
</dbReference>
<keyword evidence="2" id="KW-0285">Flavoprotein</keyword>
<dbReference type="Gene3D" id="3.40.50.300">
    <property type="entry name" value="P-loop containing nucleotide triphosphate hydrolases"/>
    <property type="match status" value="1"/>
</dbReference>
<reference evidence="7 8" key="1">
    <citation type="journal article" date="2016" name="Genome Biol. Evol.">
        <title>Divergent and convergent evolution of fungal pathogenicity.</title>
        <authorList>
            <person name="Shang Y."/>
            <person name="Xiao G."/>
            <person name="Zheng P."/>
            <person name="Cen K."/>
            <person name="Zhan S."/>
            <person name="Wang C."/>
        </authorList>
    </citation>
    <scope>NUCLEOTIDE SEQUENCE [LARGE SCALE GENOMIC DNA]</scope>
    <source>
        <strain evidence="7 8">RCEF 2490</strain>
    </source>
</reference>
<dbReference type="InterPro" id="IPR005919">
    <property type="entry name" value="Pmev_kin_anim"/>
</dbReference>
<dbReference type="EMBL" id="AZGY01000003">
    <property type="protein sequence ID" value="KZZ99715.1"/>
    <property type="molecule type" value="Genomic_DNA"/>
</dbReference>
<dbReference type="InterPro" id="IPR016169">
    <property type="entry name" value="FAD-bd_PCMH_sub2"/>
</dbReference>
<dbReference type="Pfam" id="PF08031">
    <property type="entry name" value="BBE"/>
    <property type="match status" value="1"/>
</dbReference>
<accession>A0A168FCB1</accession>
<dbReference type="SUPFAM" id="SSF56176">
    <property type="entry name" value="FAD-binding/transporter-associated domain-like"/>
    <property type="match status" value="1"/>
</dbReference>
<evidence type="ECO:0000256" key="3">
    <source>
        <dbReference type="ARBA" id="ARBA00022827"/>
    </source>
</evidence>
<evidence type="ECO:0000256" key="5">
    <source>
        <dbReference type="SAM" id="MobiDB-lite"/>
    </source>
</evidence>
<proteinExistence type="inferred from homology"/>
<evidence type="ECO:0000256" key="2">
    <source>
        <dbReference type="ARBA" id="ARBA00022630"/>
    </source>
</evidence>
<dbReference type="GO" id="GO:0071949">
    <property type="term" value="F:FAD binding"/>
    <property type="evidence" value="ECO:0007669"/>
    <property type="project" value="InterPro"/>
</dbReference>
<dbReference type="PANTHER" id="PTHR42973:SF25">
    <property type="entry name" value="PHOSPHOMEVALONATE KINASE"/>
    <property type="match status" value="1"/>
</dbReference>
<evidence type="ECO:0000256" key="4">
    <source>
        <dbReference type="ARBA" id="ARBA00023002"/>
    </source>
</evidence>
<protein>
    <submittedName>
        <fullName evidence="7">FAD-binding, type 2</fullName>
    </submittedName>
</protein>
<dbReference type="Gene3D" id="3.30.465.10">
    <property type="match status" value="1"/>
</dbReference>
<keyword evidence="3" id="KW-0274">FAD</keyword>
<dbReference type="Proteomes" id="UP000078544">
    <property type="component" value="Unassembled WGS sequence"/>
</dbReference>
<dbReference type="InterPro" id="IPR000836">
    <property type="entry name" value="PRTase_dom"/>
</dbReference>
<dbReference type="PROSITE" id="PS51387">
    <property type="entry name" value="FAD_PCMH"/>
    <property type="match status" value="1"/>
</dbReference>
<dbReference type="GO" id="GO:0004631">
    <property type="term" value="F:phosphomevalonate kinase activity"/>
    <property type="evidence" value="ECO:0007669"/>
    <property type="project" value="InterPro"/>
</dbReference>
<organism evidence="7 8">
    <name type="scientific">Moelleriella libera RCEF 2490</name>
    <dbReference type="NCBI Taxonomy" id="1081109"/>
    <lineage>
        <taxon>Eukaryota</taxon>
        <taxon>Fungi</taxon>
        <taxon>Dikarya</taxon>
        <taxon>Ascomycota</taxon>
        <taxon>Pezizomycotina</taxon>
        <taxon>Sordariomycetes</taxon>
        <taxon>Hypocreomycetidae</taxon>
        <taxon>Hypocreales</taxon>
        <taxon>Clavicipitaceae</taxon>
        <taxon>Moelleriella</taxon>
    </lineage>
</organism>
<evidence type="ECO:0000313" key="7">
    <source>
        <dbReference type="EMBL" id="KZZ99715.1"/>
    </source>
</evidence>
<dbReference type="STRING" id="1081109.A0A168FCB1"/>
<dbReference type="OrthoDB" id="4936827at2759"/>
<comment type="caution">
    <text evidence="7">The sequence shown here is derived from an EMBL/GenBank/DDBJ whole genome shotgun (WGS) entry which is preliminary data.</text>
</comment>
<dbReference type="InterPro" id="IPR016166">
    <property type="entry name" value="FAD-bd_PCMH"/>
</dbReference>
<dbReference type="Pfam" id="PF01565">
    <property type="entry name" value="FAD_binding_4"/>
    <property type="match status" value="1"/>
</dbReference>
<dbReference type="Pfam" id="PF00156">
    <property type="entry name" value="Pribosyltran"/>
    <property type="match status" value="1"/>
</dbReference>
<dbReference type="Pfam" id="PF04275">
    <property type="entry name" value="P-mevalo_kinase"/>
    <property type="match status" value="1"/>
</dbReference>
<dbReference type="CDD" id="cd06223">
    <property type="entry name" value="PRTases_typeI"/>
    <property type="match status" value="1"/>
</dbReference>
<dbReference type="InterPro" id="IPR050416">
    <property type="entry name" value="FAD-linked_Oxidoreductase"/>
</dbReference>
<sequence>MASLPPSESAMEDLVSQVTLRMQRDRRFKNPQARSHQPTCFAKPQTYGQIQATVRWALKHRHSLTVVGGGHSEHGVWPDVVAIDMSSFTRIDVFSADEANKTCVGNPGPLVVVETGCRTDDIVRRTQSAGLVVPLGTCPSVGAGSWLQGGFGHLTRTYGLTSDAIVGAVLVDVKCGRLLCVGTVPRPNWPLHAHQPHDGADLLWALKGAGTNFGVIISLTFRASPAATFSALTWALSLPAVPFGPSDDNGRLEGLIATFEKLSQTVHPRDFSAECFLYFYNGGLRIGWATLDSIFDDAIPSSSTAAATDTHPPANESPGTQAEEQEPNVTGVELFQAEKAIRLLHYSMCGNKASSFKRCVFLRHMKPGLSSILLSAMNSSPSAFCRIHLHHYGSEAIQGVAVDATAFGCRDLMFACVVHGVWPRSRDGTETARAVVQWVYDTVNRISSLPLAAGVYGADLGPDPRDFELASKAFGPNLARLRRLKRRWDPSNVLGYACPIFKTHRAAKLIVVVTGESGVGKDYCAKILAETINTSSAASQKACVVSISEATKVEYAAETGADLDRLLSDRQYKEQHRSALTAFYRQQVRQRPQLPMDNFQHVVRIAEDADALFITGVRDMAPVANFSSLVPGSRLLEVRVHASENTQKTRRALIAANDNVAEDDERQVQGDDVPRGVDLDSSAHPPTFVLDNDMTGEQAAKEFAKTYLVRFLHNDLLKLADMARLVHDFPYIGIDFRHVLGIAEQPGGLSLCMSLLKTHYTGQWADVGAVVCCEAGGFIFASALASSLALPLALVRNEGKLPPPTVSTEKPASHVSESASGRIEMSRDAVAKDGSVVIVDDVLATGATLCAVLRLLQEAGVRAERVSVMVVAEFPVHGGRRRLLDEGFGAARVQSLLVFGGA</sequence>
<dbReference type="InterPro" id="IPR006094">
    <property type="entry name" value="Oxid_FAD_bind_N"/>
</dbReference>
<evidence type="ECO:0000256" key="1">
    <source>
        <dbReference type="ARBA" id="ARBA00005466"/>
    </source>
</evidence>
<keyword evidence="4" id="KW-0560">Oxidoreductase</keyword>
<dbReference type="Gene3D" id="3.40.50.2020">
    <property type="match status" value="1"/>
</dbReference>
<dbReference type="GO" id="GO:0016491">
    <property type="term" value="F:oxidoreductase activity"/>
    <property type="evidence" value="ECO:0007669"/>
    <property type="project" value="UniProtKB-KW"/>
</dbReference>
<evidence type="ECO:0000259" key="6">
    <source>
        <dbReference type="PROSITE" id="PS51387"/>
    </source>
</evidence>
<feature type="domain" description="FAD-binding PCMH-type" evidence="6">
    <location>
        <begin position="34"/>
        <end position="226"/>
    </location>
</feature>
<dbReference type="InterPro" id="IPR012951">
    <property type="entry name" value="BBE"/>
</dbReference>
<dbReference type="InterPro" id="IPR036318">
    <property type="entry name" value="FAD-bd_PCMH-like_sf"/>
</dbReference>
<feature type="region of interest" description="Disordered" evidence="5">
    <location>
        <begin position="303"/>
        <end position="328"/>
    </location>
</feature>
<dbReference type="InterPro" id="IPR027417">
    <property type="entry name" value="P-loop_NTPase"/>
</dbReference>
<evidence type="ECO:0000313" key="8">
    <source>
        <dbReference type="Proteomes" id="UP000078544"/>
    </source>
</evidence>
<dbReference type="SUPFAM" id="SSF53271">
    <property type="entry name" value="PRTase-like"/>
    <property type="match status" value="1"/>
</dbReference>
<dbReference type="GO" id="GO:0005737">
    <property type="term" value="C:cytoplasm"/>
    <property type="evidence" value="ECO:0007669"/>
    <property type="project" value="InterPro"/>
</dbReference>
<dbReference type="PANTHER" id="PTHR42973">
    <property type="entry name" value="BINDING OXIDOREDUCTASE, PUTATIVE (AFU_ORTHOLOGUE AFUA_1G17690)-RELATED"/>
    <property type="match status" value="1"/>
</dbReference>
<keyword evidence="8" id="KW-1185">Reference proteome</keyword>
<dbReference type="InterPro" id="IPR029057">
    <property type="entry name" value="PRTase-like"/>
</dbReference>
<dbReference type="Gene3D" id="3.40.462.20">
    <property type="match status" value="1"/>
</dbReference>
<dbReference type="UniPathway" id="UPA00057">
    <property type="reaction ID" value="UER00099"/>
</dbReference>